<feature type="region of interest" description="Disordered" evidence="7">
    <location>
        <begin position="1"/>
        <end position="28"/>
    </location>
</feature>
<comment type="caution">
    <text evidence="9">The sequence shown here is derived from an EMBL/GenBank/DDBJ whole genome shotgun (WGS) entry which is preliminary data.</text>
</comment>
<dbReference type="GO" id="GO:0035673">
    <property type="term" value="F:oligopeptide transmembrane transporter activity"/>
    <property type="evidence" value="ECO:0007669"/>
    <property type="project" value="InterPro"/>
</dbReference>
<proteinExistence type="inferred from homology"/>
<keyword evidence="4 8" id="KW-0812">Transmembrane</keyword>
<dbReference type="Pfam" id="PF03169">
    <property type="entry name" value="OPT"/>
    <property type="match status" value="1"/>
</dbReference>
<organism evidence="9 10">
    <name type="scientific">Panicum miliaceum</name>
    <name type="common">Proso millet</name>
    <name type="synonym">Broomcorn millet</name>
    <dbReference type="NCBI Taxonomy" id="4540"/>
    <lineage>
        <taxon>Eukaryota</taxon>
        <taxon>Viridiplantae</taxon>
        <taxon>Streptophyta</taxon>
        <taxon>Embryophyta</taxon>
        <taxon>Tracheophyta</taxon>
        <taxon>Spermatophyta</taxon>
        <taxon>Magnoliopsida</taxon>
        <taxon>Liliopsida</taxon>
        <taxon>Poales</taxon>
        <taxon>Poaceae</taxon>
        <taxon>PACMAD clade</taxon>
        <taxon>Panicoideae</taxon>
        <taxon>Panicodae</taxon>
        <taxon>Paniceae</taxon>
        <taxon>Panicinae</taxon>
        <taxon>Panicum</taxon>
        <taxon>Panicum sect. Panicum</taxon>
    </lineage>
</organism>
<keyword evidence="5 8" id="KW-1133">Transmembrane helix</keyword>
<comment type="similarity">
    <text evidence="2">Belongs to the YSL (TC 2.A.67.2) family.</text>
</comment>
<dbReference type="STRING" id="4540.A0A3L6QME7"/>
<dbReference type="InterPro" id="IPR004813">
    <property type="entry name" value="OPT"/>
</dbReference>
<dbReference type="GO" id="GO:0048316">
    <property type="term" value="P:seed development"/>
    <property type="evidence" value="ECO:0007669"/>
    <property type="project" value="TreeGrafter"/>
</dbReference>
<dbReference type="InterPro" id="IPR045035">
    <property type="entry name" value="YSL-like"/>
</dbReference>
<accession>A0A3L6QME7</accession>
<evidence type="ECO:0000256" key="5">
    <source>
        <dbReference type="ARBA" id="ARBA00022989"/>
    </source>
</evidence>
<dbReference type="PANTHER" id="PTHR31645">
    <property type="entry name" value="OLIGOPEPTIDE TRANSPORTER YGL114W-RELATED"/>
    <property type="match status" value="1"/>
</dbReference>
<evidence type="ECO:0000256" key="4">
    <source>
        <dbReference type="ARBA" id="ARBA00022692"/>
    </source>
</evidence>
<comment type="subcellular location">
    <subcellularLocation>
        <location evidence="1">Membrane</location>
        <topology evidence="1">Multi-pass membrane protein</topology>
    </subcellularLocation>
</comment>
<evidence type="ECO:0000256" key="6">
    <source>
        <dbReference type="ARBA" id="ARBA00023136"/>
    </source>
</evidence>
<dbReference type="OrthoDB" id="649210at2759"/>
<dbReference type="GO" id="GO:0005886">
    <property type="term" value="C:plasma membrane"/>
    <property type="evidence" value="ECO:0007669"/>
    <property type="project" value="TreeGrafter"/>
</dbReference>
<sequence>METAAARGGAPAPEIEKSVADTEDVESEPVAVVDRRGEECVPPWREQVTARGLVAALLIGFVYTVIVLKLALTTGIIPTLNVSAALLAFLALHGWTRALGRLRLGGAPRPFTRQENTVVQTCAVACYTMAFGGALPCEIPNYLPYPLSLATPSGFGSSLLALDKKTYELAGVNTPGNAPGSYKEPGIGWMTGFLLAISFVGLLNLLPLRKVPPLFFSTNFA</sequence>
<keyword evidence="6 8" id="KW-0472">Membrane</keyword>
<evidence type="ECO:0000313" key="10">
    <source>
        <dbReference type="Proteomes" id="UP000275267"/>
    </source>
</evidence>
<evidence type="ECO:0000313" key="9">
    <source>
        <dbReference type="EMBL" id="RLM80972.1"/>
    </source>
</evidence>
<dbReference type="EMBL" id="PQIB02000012">
    <property type="protein sequence ID" value="RLM80972.1"/>
    <property type="molecule type" value="Genomic_DNA"/>
</dbReference>
<evidence type="ECO:0000256" key="2">
    <source>
        <dbReference type="ARBA" id="ARBA00010276"/>
    </source>
</evidence>
<dbReference type="PANTHER" id="PTHR31645:SF7">
    <property type="entry name" value="METAL-NICOTIANAMINE TRANSPORTER YSL2"/>
    <property type="match status" value="1"/>
</dbReference>
<evidence type="ECO:0000256" key="1">
    <source>
        <dbReference type="ARBA" id="ARBA00004141"/>
    </source>
</evidence>
<feature type="transmembrane region" description="Helical" evidence="8">
    <location>
        <begin position="52"/>
        <end position="70"/>
    </location>
</feature>
<name>A0A3L6QME7_PANMI</name>
<gene>
    <name evidence="9" type="ORF">C2845_PM12G22090</name>
</gene>
<dbReference type="GO" id="GO:0051980">
    <property type="term" value="F:iron-nicotianamine transmembrane transporter activity"/>
    <property type="evidence" value="ECO:0007669"/>
    <property type="project" value="TreeGrafter"/>
</dbReference>
<reference evidence="10" key="1">
    <citation type="journal article" date="2019" name="Nat. Commun.">
        <title>The genome of broomcorn millet.</title>
        <authorList>
            <person name="Zou C."/>
            <person name="Miki D."/>
            <person name="Li D."/>
            <person name="Tang Q."/>
            <person name="Xiao L."/>
            <person name="Rajput S."/>
            <person name="Deng P."/>
            <person name="Jia W."/>
            <person name="Huang R."/>
            <person name="Zhang M."/>
            <person name="Sun Y."/>
            <person name="Hu J."/>
            <person name="Fu X."/>
            <person name="Schnable P.S."/>
            <person name="Li F."/>
            <person name="Zhang H."/>
            <person name="Feng B."/>
            <person name="Zhu X."/>
            <person name="Liu R."/>
            <person name="Schnable J.C."/>
            <person name="Zhu J.-K."/>
            <person name="Zhang H."/>
        </authorList>
    </citation>
    <scope>NUCLEOTIDE SEQUENCE [LARGE SCALE GENOMIC DNA]</scope>
</reference>
<dbReference type="AlphaFoldDB" id="A0A3L6QME7"/>
<evidence type="ECO:0000256" key="3">
    <source>
        <dbReference type="ARBA" id="ARBA00022448"/>
    </source>
</evidence>
<protein>
    <submittedName>
        <fullName evidence="9">Metal-nicotianamine transporter YSL2-like</fullName>
    </submittedName>
</protein>
<dbReference type="Proteomes" id="UP000275267">
    <property type="component" value="Unassembled WGS sequence"/>
</dbReference>
<keyword evidence="10" id="KW-1185">Reference proteome</keyword>
<evidence type="ECO:0000256" key="7">
    <source>
        <dbReference type="SAM" id="MobiDB-lite"/>
    </source>
</evidence>
<evidence type="ECO:0000256" key="8">
    <source>
        <dbReference type="SAM" id="Phobius"/>
    </source>
</evidence>
<keyword evidence="3" id="KW-0813">Transport</keyword>
<dbReference type="GO" id="GO:0010039">
    <property type="term" value="P:response to iron ion"/>
    <property type="evidence" value="ECO:0007669"/>
    <property type="project" value="TreeGrafter"/>
</dbReference>
<feature type="transmembrane region" description="Helical" evidence="8">
    <location>
        <begin position="187"/>
        <end position="206"/>
    </location>
</feature>